<dbReference type="EMBL" id="BPVZ01001748">
    <property type="protein sequence ID" value="GKV53717.1"/>
    <property type="molecule type" value="Genomic_DNA"/>
</dbReference>
<reference evidence="2 3" key="1">
    <citation type="journal article" date="2021" name="Commun. Biol.">
        <title>The genome of Shorea leprosula (Dipterocarpaceae) highlights the ecological relevance of drought in aseasonal tropical rainforests.</title>
        <authorList>
            <person name="Ng K.K.S."/>
            <person name="Kobayashi M.J."/>
            <person name="Fawcett J.A."/>
            <person name="Hatakeyama M."/>
            <person name="Paape T."/>
            <person name="Ng C.H."/>
            <person name="Ang C.C."/>
            <person name="Tnah L.H."/>
            <person name="Lee C.T."/>
            <person name="Nishiyama T."/>
            <person name="Sese J."/>
            <person name="O'Brien M.J."/>
            <person name="Copetti D."/>
            <person name="Mohd Noor M.I."/>
            <person name="Ong R.C."/>
            <person name="Putra M."/>
            <person name="Sireger I.Z."/>
            <person name="Indrioko S."/>
            <person name="Kosugi Y."/>
            <person name="Izuno A."/>
            <person name="Isagi Y."/>
            <person name="Lee S.L."/>
            <person name="Shimizu K.K."/>
        </authorList>
    </citation>
    <scope>NUCLEOTIDE SEQUENCE [LARGE SCALE GENOMIC DNA]</scope>
    <source>
        <strain evidence="2">214</strain>
    </source>
</reference>
<feature type="region of interest" description="Disordered" evidence="1">
    <location>
        <begin position="61"/>
        <end position="86"/>
    </location>
</feature>
<gene>
    <name evidence="2" type="ORF">SLEP1_g60234</name>
</gene>
<protein>
    <submittedName>
        <fullName evidence="2">Uncharacterized protein</fullName>
    </submittedName>
</protein>
<dbReference type="AlphaFoldDB" id="A0AAV5MZC2"/>
<evidence type="ECO:0000256" key="1">
    <source>
        <dbReference type="SAM" id="MobiDB-lite"/>
    </source>
</evidence>
<proteinExistence type="predicted"/>
<accession>A0AAV5MZC2</accession>
<evidence type="ECO:0000313" key="2">
    <source>
        <dbReference type="EMBL" id="GKV53717.1"/>
    </source>
</evidence>
<feature type="region of interest" description="Disordered" evidence="1">
    <location>
        <begin position="1"/>
        <end position="45"/>
    </location>
</feature>
<sequence length="86" mass="9067">MIGGRSADDRRRIGEREDDENFSPAGCSGSQEFNGRDGSDGFQRVSTGHLLKRAEVCTRPVFRSGSGSTGSTGRAGPGFKTLISAT</sequence>
<organism evidence="2 3">
    <name type="scientific">Rubroshorea leprosula</name>
    <dbReference type="NCBI Taxonomy" id="152421"/>
    <lineage>
        <taxon>Eukaryota</taxon>
        <taxon>Viridiplantae</taxon>
        <taxon>Streptophyta</taxon>
        <taxon>Embryophyta</taxon>
        <taxon>Tracheophyta</taxon>
        <taxon>Spermatophyta</taxon>
        <taxon>Magnoliopsida</taxon>
        <taxon>eudicotyledons</taxon>
        <taxon>Gunneridae</taxon>
        <taxon>Pentapetalae</taxon>
        <taxon>rosids</taxon>
        <taxon>malvids</taxon>
        <taxon>Malvales</taxon>
        <taxon>Dipterocarpaceae</taxon>
        <taxon>Rubroshorea</taxon>
    </lineage>
</organism>
<feature type="compositionally biased region" description="Gly residues" evidence="1">
    <location>
        <begin position="67"/>
        <end position="76"/>
    </location>
</feature>
<name>A0AAV5MZC2_9ROSI</name>
<keyword evidence="3" id="KW-1185">Reference proteome</keyword>
<comment type="caution">
    <text evidence="2">The sequence shown here is derived from an EMBL/GenBank/DDBJ whole genome shotgun (WGS) entry which is preliminary data.</text>
</comment>
<dbReference type="Proteomes" id="UP001054252">
    <property type="component" value="Unassembled WGS sequence"/>
</dbReference>
<evidence type="ECO:0000313" key="3">
    <source>
        <dbReference type="Proteomes" id="UP001054252"/>
    </source>
</evidence>
<feature type="compositionally biased region" description="Basic and acidic residues" evidence="1">
    <location>
        <begin position="1"/>
        <end position="15"/>
    </location>
</feature>